<reference evidence="3 4" key="1">
    <citation type="journal article" date="2024" name="IMA Fungus">
        <title>Apiospora arundinis, a panoply of carbohydrate-active enzymes and secondary metabolites.</title>
        <authorList>
            <person name="Sorensen T."/>
            <person name="Petersen C."/>
            <person name="Muurmann A.T."/>
            <person name="Christiansen J.V."/>
            <person name="Brundto M.L."/>
            <person name="Overgaard C.K."/>
            <person name="Boysen A.T."/>
            <person name="Wollenberg R.D."/>
            <person name="Larsen T.O."/>
            <person name="Sorensen J.L."/>
            <person name="Nielsen K.L."/>
            <person name="Sondergaard T.E."/>
        </authorList>
    </citation>
    <scope>NUCLEOTIDE SEQUENCE [LARGE SCALE GENOMIC DNA]</scope>
    <source>
        <strain evidence="3 4">AAU 773</strain>
    </source>
</reference>
<feature type="compositionally biased region" description="Polar residues" evidence="2">
    <location>
        <begin position="1"/>
        <end position="15"/>
    </location>
</feature>
<keyword evidence="1" id="KW-0175">Coiled coil</keyword>
<evidence type="ECO:0000313" key="4">
    <source>
        <dbReference type="Proteomes" id="UP001390339"/>
    </source>
</evidence>
<evidence type="ECO:0000256" key="2">
    <source>
        <dbReference type="SAM" id="MobiDB-lite"/>
    </source>
</evidence>
<feature type="region of interest" description="Disordered" evidence="2">
    <location>
        <begin position="1"/>
        <end position="69"/>
    </location>
</feature>
<gene>
    <name evidence="3" type="ORF">PGQ11_001992</name>
</gene>
<proteinExistence type="predicted"/>
<accession>A0ABR2JHP3</accession>
<keyword evidence="4" id="KW-1185">Reference proteome</keyword>
<evidence type="ECO:0000313" key="3">
    <source>
        <dbReference type="EMBL" id="KAK8877046.1"/>
    </source>
</evidence>
<feature type="compositionally biased region" description="Low complexity" evidence="2">
    <location>
        <begin position="16"/>
        <end position="28"/>
    </location>
</feature>
<feature type="compositionally biased region" description="Low complexity" evidence="2">
    <location>
        <begin position="50"/>
        <end position="59"/>
    </location>
</feature>
<organism evidence="3 4">
    <name type="scientific">Apiospora arundinis</name>
    <dbReference type="NCBI Taxonomy" id="335852"/>
    <lineage>
        <taxon>Eukaryota</taxon>
        <taxon>Fungi</taxon>
        <taxon>Dikarya</taxon>
        <taxon>Ascomycota</taxon>
        <taxon>Pezizomycotina</taxon>
        <taxon>Sordariomycetes</taxon>
        <taxon>Xylariomycetidae</taxon>
        <taxon>Amphisphaeriales</taxon>
        <taxon>Apiosporaceae</taxon>
        <taxon>Apiospora</taxon>
    </lineage>
</organism>
<name>A0ABR2JHP3_9PEZI</name>
<comment type="caution">
    <text evidence="3">The sequence shown here is derived from an EMBL/GenBank/DDBJ whole genome shotgun (WGS) entry which is preliminary data.</text>
</comment>
<sequence>MSQDVALSNSSSLDVQPSSGSQDESQSSLNDVSREGGDVANEIATDATYSDISSSRSSSTCQGEQQQLGPEQSADEGCICLEHFNSILRPATATSERTDRHVFLSGIPTAPALPQEVLRPNAPNAVLSFESPVLGHVDINKGCFDVIQLHHDRNQQLERELDRLREERQGLDAELLCRGSDIEYYKGVIQHFKEEEAQREGD</sequence>
<feature type="compositionally biased region" description="Polar residues" evidence="2">
    <location>
        <begin position="60"/>
        <end position="69"/>
    </location>
</feature>
<dbReference type="Proteomes" id="UP001390339">
    <property type="component" value="Unassembled WGS sequence"/>
</dbReference>
<feature type="coiled-coil region" evidence="1">
    <location>
        <begin position="147"/>
        <end position="174"/>
    </location>
</feature>
<evidence type="ECO:0000256" key="1">
    <source>
        <dbReference type="SAM" id="Coils"/>
    </source>
</evidence>
<dbReference type="EMBL" id="JAPCWZ010000002">
    <property type="protein sequence ID" value="KAK8877046.1"/>
    <property type="molecule type" value="Genomic_DNA"/>
</dbReference>
<protein>
    <submittedName>
        <fullName evidence="3">Uncharacterized protein</fullName>
    </submittedName>
</protein>